<accession>A0A6B1IE36</accession>
<organism evidence="1 2">
    <name type="scientific">Halorubrum distributum</name>
    <dbReference type="NCBI Taxonomy" id="29283"/>
    <lineage>
        <taxon>Archaea</taxon>
        <taxon>Methanobacteriati</taxon>
        <taxon>Methanobacteriota</taxon>
        <taxon>Stenosarchaea group</taxon>
        <taxon>Halobacteria</taxon>
        <taxon>Halobacteriales</taxon>
        <taxon>Haloferacaceae</taxon>
        <taxon>Halorubrum</taxon>
        <taxon>Halorubrum distributum group</taxon>
    </lineage>
</organism>
<gene>
    <name evidence="1" type="ORF">GLW36_09315</name>
</gene>
<dbReference type="AlphaFoldDB" id="A0A6B1IE36"/>
<evidence type="ECO:0000313" key="1">
    <source>
        <dbReference type="EMBL" id="MYL16838.1"/>
    </source>
</evidence>
<name>A0A6B1IE36_9EURY</name>
<sequence length="99" mass="9889">MGGFGQLDFVVEAEGFDGTVTLTASGESGTFEGTAGQSLMAQDYSSTSNIPRISQPGSCVVDVKIETGDSPNESAGGTLTIHAATIGNASELSDVVGGE</sequence>
<dbReference type="Proteomes" id="UP000460194">
    <property type="component" value="Unassembled WGS sequence"/>
</dbReference>
<protein>
    <submittedName>
        <fullName evidence="1">Uncharacterized protein</fullName>
    </submittedName>
</protein>
<comment type="caution">
    <text evidence="1">The sequence shown here is derived from an EMBL/GenBank/DDBJ whole genome shotgun (WGS) entry which is preliminary data.</text>
</comment>
<reference evidence="1 2" key="1">
    <citation type="submission" date="2019-11" db="EMBL/GenBank/DDBJ databases">
        <title>Genome sequences of 17 halophilic strains isolated from different environments.</title>
        <authorList>
            <person name="Furrow R.E."/>
        </authorList>
    </citation>
    <scope>NUCLEOTIDE SEQUENCE [LARGE SCALE GENOMIC DNA]</scope>
    <source>
        <strain evidence="1 2">22517_05_Cabo</strain>
    </source>
</reference>
<evidence type="ECO:0000313" key="2">
    <source>
        <dbReference type="Proteomes" id="UP000460194"/>
    </source>
</evidence>
<dbReference type="EMBL" id="WMEO01000013">
    <property type="protein sequence ID" value="MYL16838.1"/>
    <property type="molecule type" value="Genomic_DNA"/>
</dbReference>
<proteinExistence type="predicted"/>